<dbReference type="InterPro" id="IPR024156">
    <property type="entry name" value="Small_GTPase_ARF"/>
</dbReference>
<keyword evidence="5" id="KW-0931">ER-Golgi transport</keyword>
<accession>B0ELN3</accession>
<protein>
    <submittedName>
        <fullName evidence="13">ADP-ribosylation factor, putative</fullName>
        <ecNumber evidence="13">3.1.4.12</ecNumber>
    </submittedName>
</protein>
<dbReference type="GO" id="GO:0016192">
    <property type="term" value="P:vesicle-mediated transport"/>
    <property type="evidence" value="ECO:0007669"/>
    <property type="project" value="UniProtKB-KW"/>
</dbReference>
<dbReference type="GO" id="GO:0004767">
    <property type="term" value="F:sphingomyelin phosphodiesterase activity"/>
    <property type="evidence" value="ECO:0007669"/>
    <property type="project" value="UniProtKB-EC"/>
</dbReference>
<dbReference type="EMBL" id="DS549894">
    <property type="protein sequence ID" value="EDR24564.1"/>
    <property type="molecule type" value="Genomic_DNA"/>
</dbReference>
<keyword evidence="6" id="KW-0653">Protein transport</keyword>
<proteinExistence type="inferred from homology"/>
<dbReference type="OrthoDB" id="26391at2759"/>
<dbReference type="NCBIfam" id="TIGR00231">
    <property type="entry name" value="small_GTP"/>
    <property type="match status" value="1"/>
</dbReference>
<dbReference type="GO" id="GO:0046872">
    <property type="term" value="F:metal ion binding"/>
    <property type="evidence" value="ECO:0007669"/>
    <property type="project" value="UniProtKB-KW"/>
</dbReference>
<dbReference type="GO" id="GO:0015031">
    <property type="term" value="P:protein transport"/>
    <property type="evidence" value="ECO:0007669"/>
    <property type="project" value="UniProtKB-KW"/>
</dbReference>
<dbReference type="GO" id="GO:0030010">
    <property type="term" value="P:establishment of cell polarity"/>
    <property type="evidence" value="ECO:0007669"/>
    <property type="project" value="UniProtKB-ARBA"/>
</dbReference>
<dbReference type="EC" id="3.1.4.12" evidence="13"/>
<dbReference type="SUPFAM" id="SSF52540">
    <property type="entry name" value="P-loop containing nucleoside triphosphate hydrolases"/>
    <property type="match status" value="1"/>
</dbReference>
<feature type="binding site" evidence="10">
    <location>
        <begin position="125"/>
        <end position="128"/>
    </location>
    <ligand>
        <name>GTP</name>
        <dbReference type="ChEBI" id="CHEBI:37565"/>
    </ligand>
</feature>
<dbReference type="KEGG" id="edi:EDI_313260"/>
<dbReference type="InterPro" id="IPR005225">
    <property type="entry name" value="Small_GTP-bd"/>
</dbReference>
<comment type="subcellular location">
    <subcellularLocation>
        <location evidence="1">Golgi apparatus</location>
    </subcellularLocation>
</comment>
<comment type="similarity">
    <text evidence="2">Belongs to the small GTPase superfamily. Rho family.</text>
</comment>
<evidence type="ECO:0000256" key="4">
    <source>
        <dbReference type="ARBA" id="ARBA00022741"/>
    </source>
</evidence>
<evidence type="ECO:0000256" key="12">
    <source>
        <dbReference type="RuleBase" id="RU003925"/>
    </source>
</evidence>
<keyword evidence="7" id="KW-0333">Golgi apparatus</keyword>
<keyword evidence="11" id="KW-0479">Metal-binding</keyword>
<dbReference type="GO" id="GO:0003924">
    <property type="term" value="F:GTPase activity"/>
    <property type="evidence" value="ECO:0007669"/>
    <property type="project" value="InterPro"/>
</dbReference>
<dbReference type="Pfam" id="PF00025">
    <property type="entry name" value="Arf"/>
    <property type="match status" value="1"/>
</dbReference>
<evidence type="ECO:0000256" key="3">
    <source>
        <dbReference type="ARBA" id="ARBA00010290"/>
    </source>
</evidence>
<evidence type="ECO:0000313" key="14">
    <source>
        <dbReference type="Proteomes" id="UP000008076"/>
    </source>
</evidence>
<evidence type="ECO:0000313" key="13">
    <source>
        <dbReference type="EMBL" id="EDR24564.1"/>
    </source>
</evidence>
<evidence type="ECO:0000256" key="11">
    <source>
        <dbReference type="PIRSR" id="PIRSR606689-2"/>
    </source>
</evidence>
<dbReference type="AlphaFoldDB" id="B0ELN3"/>
<dbReference type="Gene3D" id="3.40.50.300">
    <property type="entry name" value="P-loop containing nucleotide triphosphate hydrolases"/>
    <property type="match status" value="1"/>
</dbReference>
<feature type="binding site" evidence="10">
    <location>
        <begin position="21"/>
        <end position="28"/>
    </location>
    <ligand>
        <name>GTP</name>
        <dbReference type="ChEBI" id="CHEBI:37565"/>
    </ligand>
</feature>
<dbReference type="OMA" id="ELCKDIQ"/>
<keyword evidence="13" id="KW-0378">Hydrolase</keyword>
<gene>
    <name evidence="13" type="ORF">EDI_313260</name>
</gene>
<evidence type="ECO:0000256" key="9">
    <source>
        <dbReference type="ARBA" id="ARBA00059050"/>
    </source>
</evidence>
<reference evidence="14" key="1">
    <citation type="submission" date="2007-12" db="EMBL/GenBank/DDBJ databases">
        <title>Annotation of Entamoeba dispar SAW760.</title>
        <authorList>
            <person name="Lorenzi H."/>
            <person name="Inman J."/>
            <person name="Schobel S."/>
            <person name="Amedeo P."/>
            <person name="Caler E."/>
        </authorList>
    </citation>
    <scope>NUCLEOTIDE SEQUENCE [LARGE SCALE GENOMIC DNA]</scope>
    <source>
        <strain evidence="14">ATCC PRA-260 / SAW760</strain>
    </source>
</reference>
<dbReference type="SMART" id="SM00177">
    <property type="entry name" value="ARF"/>
    <property type="match status" value="1"/>
</dbReference>
<dbReference type="FunFam" id="3.40.50.300:FF:000412">
    <property type="entry name" value="ADP-ribosylation factor 1"/>
    <property type="match status" value="1"/>
</dbReference>
<feature type="binding site" evidence="11">
    <location>
        <position position="28"/>
    </location>
    <ligand>
        <name>Mg(2+)</name>
        <dbReference type="ChEBI" id="CHEBI:18420"/>
    </ligand>
</feature>
<evidence type="ECO:0000256" key="7">
    <source>
        <dbReference type="ARBA" id="ARBA00023034"/>
    </source>
</evidence>
<keyword evidence="4 10" id="KW-0547">Nucleotide-binding</keyword>
<keyword evidence="8 10" id="KW-0342">GTP-binding</keyword>
<feature type="binding site" evidence="11">
    <location>
        <position position="46"/>
    </location>
    <ligand>
        <name>Mg(2+)</name>
        <dbReference type="ChEBI" id="CHEBI:18420"/>
    </ligand>
</feature>
<keyword evidence="11" id="KW-0460">Magnesium</keyword>
<dbReference type="RefSeq" id="XP_001739069.1">
    <property type="nucleotide sequence ID" value="XM_001739017.1"/>
</dbReference>
<dbReference type="GO" id="GO:0005794">
    <property type="term" value="C:Golgi apparatus"/>
    <property type="evidence" value="ECO:0007669"/>
    <property type="project" value="UniProtKB-SubCell"/>
</dbReference>
<dbReference type="PROSITE" id="PS51417">
    <property type="entry name" value="ARF"/>
    <property type="match status" value="1"/>
</dbReference>
<organism evidence="14">
    <name type="scientific">Entamoeba dispar (strain ATCC PRA-260 / SAW760)</name>
    <dbReference type="NCBI Taxonomy" id="370354"/>
    <lineage>
        <taxon>Eukaryota</taxon>
        <taxon>Amoebozoa</taxon>
        <taxon>Evosea</taxon>
        <taxon>Archamoebae</taxon>
        <taxon>Mastigamoebida</taxon>
        <taxon>Entamoebidae</taxon>
        <taxon>Entamoeba</taxon>
    </lineage>
</organism>
<keyword evidence="6" id="KW-0813">Transport</keyword>
<dbReference type="CDD" id="cd00878">
    <property type="entry name" value="Arf_Arl"/>
    <property type="match status" value="1"/>
</dbReference>
<dbReference type="SMART" id="SM00178">
    <property type="entry name" value="SAR"/>
    <property type="match status" value="1"/>
</dbReference>
<dbReference type="Proteomes" id="UP000008076">
    <property type="component" value="Unassembled WGS sequence"/>
</dbReference>
<name>B0ELN3_ENTDS</name>
<dbReference type="VEuPathDB" id="AmoebaDB:EDI_313260"/>
<comment type="similarity">
    <text evidence="3 12">Belongs to the small GTPase superfamily. Arf family.</text>
</comment>
<dbReference type="eggNOG" id="KOG0070">
    <property type="taxonomic scope" value="Eukaryota"/>
</dbReference>
<sequence>MVSWLSKLLGTIKERRIIITGLNGAGKTSIRYKLILGEFATNIPTTIGFGVEAFEYNSIRFNFWEVKGQDRTKSLWKNYYVYSDGIIFVVDSTNTEDQLIQARNLLNQILSIKELSGLPLLVYANKFDLLQSKTVAEITKQLRLNQIIGREWYCQTSCTINGDGLYEGLDWLSSKIN</sequence>
<evidence type="ECO:0000256" key="2">
    <source>
        <dbReference type="ARBA" id="ARBA00010142"/>
    </source>
</evidence>
<comment type="function">
    <text evidence="9">GTP-binding protein that may be involved in protein trafficking. May modulate vesicle budding and uncoating within the Golgi apparatus.</text>
</comment>
<dbReference type="InterPro" id="IPR027417">
    <property type="entry name" value="P-loop_NTPase"/>
</dbReference>
<dbReference type="PRINTS" id="PR00328">
    <property type="entry name" value="SAR1GTPBP"/>
</dbReference>
<evidence type="ECO:0000256" key="5">
    <source>
        <dbReference type="ARBA" id="ARBA00022892"/>
    </source>
</evidence>
<dbReference type="GeneID" id="5884192"/>
<evidence type="ECO:0000256" key="8">
    <source>
        <dbReference type="ARBA" id="ARBA00023134"/>
    </source>
</evidence>
<evidence type="ECO:0000256" key="6">
    <source>
        <dbReference type="ARBA" id="ARBA00022927"/>
    </source>
</evidence>
<dbReference type="GO" id="GO:0005525">
    <property type="term" value="F:GTP binding"/>
    <property type="evidence" value="ECO:0007669"/>
    <property type="project" value="UniProtKB-KW"/>
</dbReference>
<evidence type="ECO:0000256" key="1">
    <source>
        <dbReference type="ARBA" id="ARBA00004555"/>
    </source>
</evidence>
<feature type="binding site" evidence="10">
    <location>
        <position position="68"/>
    </location>
    <ligand>
        <name>GTP</name>
        <dbReference type="ChEBI" id="CHEBI:37565"/>
    </ligand>
</feature>
<dbReference type="PANTHER" id="PTHR11711">
    <property type="entry name" value="ADP RIBOSYLATION FACTOR-RELATED"/>
    <property type="match status" value="1"/>
</dbReference>
<dbReference type="InterPro" id="IPR006689">
    <property type="entry name" value="Small_GTPase_ARF/SAR"/>
</dbReference>
<keyword evidence="14" id="KW-1185">Reference proteome</keyword>
<evidence type="ECO:0000256" key="10">
    <source>
        <dbReference type="PIRSR" id="PIRSR606689-1"/>
    </source>
</evidence>